<sequence length="229" mass="26878">MGLNLIETLPRYESYKSVAYRRINKKQGVKKTAYSVATEVEIGNDHKDFLLADYHYERDRILIFASEEAREMIKNQKIFFCDGTFKKCPRPFKQLYVIFCDLGSTEDKNFVVPVAYILLGNKKKETYILMLEMIKSQIPEWNPSKFISDYEQSFIGAVRSVFPLSKHHGCYFHYQNQLWRKAKRLNLKMQNKNRKIVALCTVLPLLPLSRIDDGWDYIVSEIDVVGRDV</sequence>
<dbReference type="Pfam" id="PF10551">
    <property type="entry name" value="MULE"/>
    <property type="match status" value="1"/>
</dbReference>
<feature type="non-terminal residue" evidence="2">
    <location>
        <position position="229"/>
    </location>
</feature>
<accession>A0A1E1W2C9</accession>
<name>A0A1E1W2C9_PECGO</name>
<organism evidence="2">
    <name type="scientific">Pectinophora gossypiella</name>
    <name type="common">Cotton pink bollworm</name>
    <name type="synonym">Depressaria gossypiella</name>
    <dbReference type="NCBI Taxonomy" id="13191"/>
    <lineage>
        <taxon>Eukaryota</taxon>
        <taxon>Metazoa</taxon>
        <taxon>Ecdysozoa</taxon>
        <taxon>Arthropoda</taxon>
        <taxon>Hexapoda</taxon>
        <taxon>Insecta</taxon>
        <taxon>Pterygota</taxon>
        <taxon>Neoptera</taxon>
        <taxon>Endopterygota</taxon>
        <taxon>Lepidoptera</taxon>
        <taxon>Glossata</taxon>
        <taxon>Ditrysia</taxon>
        <taxon>Gelechioidea</taxon>
        <taxon>Gelechiidae</taxon>
        <taxon>Apatetrinae</taxon>
        <taxon>Pectinophora</taxon>
    </lineage>
</organism>
<evidence type="ECO:0000313" key="2">
    <source>
        <dbReference type="EMBL" id="JAT81104.1"/>
    </source>
</evidence>
<protein>
    <recommendedName>
        <fullName evidence="1">MULE transposase domain-containing protein</fullName>
    </recommendedName>
</protein>
<dbReference type="EMBL" id="GDQN01009950">
    <property type="protein sequence ID" value="JAT81104.1"/>
    <property type="molecule type" value="Transcribed_RNA"/>
</dbReference>
<evidence type="ECO:0000259" key="1">
    <source>
        <dbReference type="Pfam" id="PF10551"/>
    </source>
</evidence>
<gene>
    <name evidence="2" type="ORF">g.3881</name>
</gene>
<reference evidence="2" key="1">
    <citation type="submission" date="2015-09" db="EMBL/GenBank/DDBJ databases">
        <title>De novo assembly of Pectinophora gossypiella (Pink Bollworm) gut transcriptome.</title>
        <authorList>
            <person name="Tassone E.E."/>
        </authorList>
    </citation>
    <scope>NUCLEOTIDE SEQUENCE</scope>
</reference>
<feature type="domain" description="MULE transposase" evidence="1">
    <location>
        <begin position="80"/>
        <end position="174"/>
    </location>
</feature>
<dbReference type="OrthoDB" id="10029846at2759"/>
<dbReference type="AlphaFoldDB" id="A0A1E1W2C9"/>
<dbReference type="InterPro" id="IPR018289">
    <property type="entry name" value="MULE_transposase_dom"/>
</dbReference>
<proteinExistence type="predicted"/>